<sequence>MIAMHYRFTLPKDYDMALIEQRIALNGAKLDGFPGLLLKAYLYSRVDDPMLPSQENRYAPLYVWQTPEAMHRFLISEGFAALTRQFGWPHIETWHLLSAPDPQSLCQARVATLRRTGIAPYSKLAEQQGAAMLCGWDLSRWQWLEADLLPSCPSVLPSGAEVYRIGYLAMGAVA</sequence>
<dbReference type="AlphaFoldDB" id="N9VBX9"/>
<gene>
    <name evidence="1" type="ORF">G114_06407</name>
</gene>
<proteinExistence type="predicted"/>
<accession>N9VBX9</accession>
<evidence type="ECO:0008006" key="3">
    <source>
        <dbReference type="Google" id="ProtNLM"/>
    </source>
</evidence>
<protein>
    <recommendedName>
        <fullName evidence="3">DUF4865 domain-containing protein</fullName>
    </recommendedName>
</protein>
<comment type="caution">
    <text evidence="1">The sequence shown here is derived from an EMBL/GenBank/DDBJ whole genome shotgun (WGS) entry which is preliminary data.</text>
</comment>
<dbReference type="Proteomes" id="UP000023775">
    <property type="component" value="Unassembled WGS sequence"/>
</dbReference>
<name>N9VBX9_9GAMM</name>
<dbReference type="OrthoDB" id="2065010at2"/>
<dbReference type="Pfam" id="PF16157">
    <property type="entry name" value="DUF4865"/>
    <property type="match status" value="1"/>
</dbReference>
<dbReference type="RefSeq" id="WP_005350185.1">
    <property type="nucleotide sequence ID" value="NZ_APVG01000012.1"/>
</dbReference>
<dbReference type="InterPro" id="IPR032349">
    <property type="entry name" value="DUF4865"/>
</dbReference>
<organism evidence="1 2">
    <name type="scientific">Aeromonas diversa CDC 2478-85</name>
    <dbReference type="NCBI Taxonomy" id="1268237"/>
    <lineage>
        <taxon>Bacteria</taxon>
        <taxon>Pseudomonadati</taxon>
        <taxon>Pseudomonadota</taxon>
        <taxon>Gammaproteobacteria</taxon>
        <taxon>Aeromonadales</taxon>
        <taxon>Aeromonadaceae</taxon>
        <taxon>Aeromonas</taxon>
    </lineage>
</organism>
<dbReference type="eggNOG" id="COG2329">
    <property type="taxonomic scope" value="Bacteria"/>
</dbReference>
<keyword evidence="2" id="KW-1185">Reference proteome</keyword>
<dbReference type="PATRIC" id="fig|1268237.3.peg.1260"/>
<evidence type="ECO:0000313" key="2">
    <source>
        <dbReference type="Proteomes" id="UP000023775"/>
    </source>
</evidence>
<evidence type="ECO:0000313" key="1">
    <source>
        <dbReference type="EMBL" id="ENY72707.1"/>
    </source>
</evidence>
<reference evidence="1 2" key="1">
    <citation type="journal article" date="2013" name="Genome Announc.">
        <title>Draft Genome Sequence of the Aeromonas diversa Type Strain.</title>
        <authorList>
            <person name="Farfan M."/>
            <person name="Spataro N."/>
            <person name="Sanglas A."/>
            <person name="Albarral V."/>
            <person name="Loren J.G."/>
            <person name="Bosch E."/>
            <person name="Fuste M.C."/>
        </authorList>
    </citation>
    <scope>NUCLEOTIDE SEQUENCE [LARGE SCALE GENOMIC DNA]</scope>
    <source>
        <strain evidence="1 2">2478-85</strain>
    </source>
</reference>
<dbReference type="EMBL" id="APVG01000012">
    <property type="protein sequence ID" value="ENY72707.1"/>
    <property type="molecule type" value="Genomic_DNA"/>
</dbReference>